<dbReference type="STRING" id="1302250.GCA_001313225_03079"/>
<feature type="transmembrane region" description="Helical" evidence="7">
    <location>
        <begin position="295"/>
        <end position="313"/>
    </location>
</feature>
<accession>A0A1Z5IKF6</accession>
<evidence type="ECO:0000313" key="10">
    <source>
        <dbReference type="Proteomes" id="UP000198402"/>
    </source>
</evidence>
<feature type="transmembrane region" description="Helical" evidence="7">
    <location>
        <begin position="47"/>
        <end position="67"/>
    </location>
</feature>
<organism evidence="9 10">
    <name type="scientific">Secundilactobacillus silagei JCM 19001</name>
    <dbReference type="NCBI Taxonomy" id="1302250"/>
    <lineage>
        <taxon>Bacteria</taxon>
        <taxon>Bacillati</taxon>
        <taxon>Bacillota</taxon>
        <taxon>Bacilli</taxon>
        <taxon>Lactobacillales</taxon>
        <taxon>Lactobacillaceae</taxon>
        <taxon>Secundilactobacillus</taxon>
    </lineage>
</organism>
<name>A0A1Z5IKF6_9LACO</name>
<feature type="transmembrane region" description="Helical" evidence="7">
    <location>
        <begin position="230"/>
        <end position="255"/>
    </location>
</feature>
<evidence type="ECO:0000259" key="8">
    <source>
        <dbReference type="Pfam" id="PF01757"/>
    </source>
</evidence>
<feature type="transmembrane region" description="Helical" evidence="7">
    <location>
        <begin position="16"/>
        <end position="35"/>
    </location>
</feature>
<dbReference type="PANTHER" id="PTHR40074">
    <property type="entry name" value="O-ACETYLTRANSFERASE WECH"/>
    <property type="match status" value="1"/>
</dbReference>
<feature type="transmembrane region" description="Helical" evidence="7">
    <location>
        <begin position="333"/>
        <end position="356"/>
    </location>
</feature>
<proteinExistence type="inferred from homology"/>
<feature type="transmembrane region" description="Helical" evidence="7">
    <location>
        <begin position="134"/>
        <end position="153"/>
    </location>
</feature>
<feature type="transmembrane region" description="Helical" evidence="7">
    <location>
        <begin position="267"/>
        <end position="283"/>
    </location>
</feature>
<keyword evidence="4 7" id="KW-0812">Transmembrane</keyword>
<dbReference type="RefSeq" id="WP_408005814.1">
    <property type="nucleotide sequence ID" value="NZ_BCMG01000014.1"/>
</dbReference>
<gene>
    <name evidence="9" type="ORF">IWT126_02318</name>
</gene>
<comment type="subcellular location">
    <subcellularLocation>
        <location evidence="1">Cell membrane</location>
        <topology evidence="1">Multi-pass membrane protein</topology>
    </subcellularLocation>
</comment>
<keyword evidence="6 7" id="KW-0472">Membrane</keyword>
<dbReference type="Proteomes" id="UP000198402">
    <property type="component" value="Unassembled WGS sequence"/>
</dbReference>
<dbReference type="InterPro" id="IPR002656">
    <property type="entry name" value="Acyl_transf_3_dom"/>
</dbReference>
<dbReference type="PANTHER" id="PTHR40074:SF2">
    <property type="entry name" value="O-ACETYLTRANSFERASE WECH"/>
    <property type="match status" value="1"/>
</dbReference>
<protein>
    <submittedName>
        <fullName evidence="9">Integral membrane protein</fullName>
    </submittedName>
</protein>
<comment type="similarity">
    <text evidence="2">Belongs to the acyltransferase 3 family.</text>
</comment>
<dbReference type="AlphaFoldDB" id="A0A1Z5IKF6"/>
<feature type="transmembrane region" description="Helical" evidence="7">
    <location>
        <begin position="88"/>
        <end position="109"/>
    </location>
</feature>
<reference evidence="9 10" key="1">
    <citation type="submission" date="2015-11" db="EMBL/GenBank/DDBJ databases">
        <title>Draft genome sequences of new species of the genus Lactobacillus isolated from orchardgrass silage.</title>
        <authorList>
            <person name="Tohno M."/>
            <person name="Tanizawa Y."/>
            <person name="Arita M."/>
        </authorList>
    </citation>
    <scope>NUCLEOTIDE SEQUENCE [LARGE SCALE GENOMIC DNA]</scope>
    <source>
        <strain evidence="9 10">IWT126</strain>
    </source>
</reference>
<dbReference type="Pfam" id="PF01757">
    <property type="entry name" value="Acyl_transf_3"/>
    <property type="match status" value="1"/>
</dbReference>
<evidence type="ECO:0000256" key="1">
    <source>
        <dbReference type="ARBA" id="ARBA00004651"/>
    </source>
</evidence>
<feature type="transmembrane region" description="Helical" evidence="7">
    <location>
        <begin position="201"/>
        <end position="218"/>
    </location>
</feature>
<dbReference type="GO" id="GO:0009246">
    <property type="term" value="P:enterobacterial common antigen biosynthetic process"/>
    <property type="evidence" value="ECO:0007669"/>
    <property type="project" value="TreeGrafter"/>
</dbReference>
<keyword evidence="10" id="KW-1185">Reference proteome</keyword>
<sequence>MKRILHTGKIADIGDYLKLTACTAVMLQPILNLALRTMPEATTQMVIGAVYNLVKFTAPAFIFGILYTTMRTTVDTAVTYQQYLKQSWHSLFVPTLWWTSIYLLAMPWVQQVRHYHSWKSFVWQFINGNAAPHLWYNTMMLQFILLMPLFWLIGRWCQTVPKRGWFIVALTLIITGLWLEFYDREVFHGPHMADWYLTDRLFISFLIYGILGTLAWQYRKAVNPWLQKWWGAILLICIASFYWICRELFAFGYPVKLTNAPYYKPSMVIYDLAVIALVAAVALSQIQRQRPITRIVHYLAGFAYKAFLSNVFWEQLIWLTIGKRLIMVNVDWGILITYVGTWLLSFASAVGIHAVWRRIKQAKY</sequence>
<keyword evidence="3" id="KW-1003">Cell membrane</keyword>
<evidence type="ECO:0000256" key="7">
    <source>
        <dbReference type="SAM" id="Phobius"/>
    </source>
</evidence>
<feature type="domain" description="Acyltransferase 3" evidence="8">
    <location>
        <begin position="47"/>
        <end position="345"/>
    </location>
</feature>
<dbReference type="GO" id="GO:0016413">
    <property type="term" value="F:O-acetyltransferase activity"/>
    <property type="evidence" value="ECO:0007669"/>
    <property type="project" value="TreeGrafter"/>
</dbReference>
<evidence type="ECO:0000256" key="5">
    <source>
        <dbReference type="ARBA" id="ARBA00022989"/>
    </source>
</evidence>
<evidence type="ECO:0000256" key="4">
    <source>
        <dbReference type="ARBA" id="ARBA00022692"/>
    </source>
</evidence>
<dbReference type="GO" id="GO:0005886">
    <property type="term" value="C:plasma membrane"/>
    <property type="evidence" value="ECO:0007669"/>
    <property type="project" value="UniProtKB-SubCell"/>
</dbReference>
<evidence type="ECO:0000313" key="9">
    <source>
        <dbReference type="EMBL" id="GAX02253.1"/>
    </source>
</evidence>
<feature type="transmembrane region" description="Helical" evidence="7">
    <location>
        <begin position="165"/>
        <end position="181"/>
    </location>
</feature>
<comment type="caution">
    <text evidence="9">The sequence shown here is derived from an EMBL/GenBank/DDBJ whole genome shotgun (WGS) entry which is preliminary data.</text>
</comment>
<dbReference type="EMBL" id="BCMG01000014">
    <property type="protein sequence ID" value="GAX02253.1"/>
    <property type="molecule type" value="Genomic_DNA"/>
</dbReference>
<evidence type="ECO:0000256" key="3">
    <source>
        <dbReference type="ARBA" id="ARBA00022475"/>
    </source>
</evidence>
<keyword evidence="5 7" id="KW-1133">Transmembrane helix</keyword>
<evidence type="ECO:0000256" key="6">
    <source>
        <dbReference type="ARBA" id="ARBA00023136"/>
    </source>
</evidence>
<evidence type="ECO:0000256" key="2">
    <source>
        <dbReference type="ARBA" id="ARBA00007400"/>
    </source>
</evidence>